<dbReference type="GO" id="GO:0006402">
    <property type="term" value="P:mRNA catabolic process"/>
    <property type="evidence" value="ECO:0007669"/>
    <property type="project" value="UniProtKB-UniRule"/>
</dbReference>
<dbReference type="HAMAP" id="MF_00335">
    <property type="entry name" value="RNase_Y"/>
    <property type="match status" value="1"/>
</dbReference>
<dbReference type="AlphaFoldDB" id="A0A5S9IH73"/>
<dbReference type="PROSITE" id="PS51831">
    <property type="entry name" value="HD"/>
    <property type="match status" value="1"/>
</dbReference>
<dbReference type="GO" id="GO:0016787">
    <property type="term" value="F:hydrolase activity"/>
    <property type="evidence" value="ECO:0007669"/>
    <property type="project" value="UniProtKB-KW"/>
</dbReference>
<evidence type="ECO:0000256" key="3">
    <source>
        <dbReference type="ARBA" id="ARBA00022801"/>
    </source>
</evidence>
<evidence type="ECO:0000256" key="1">
    <source>
        <dbReference type="ARBA" id="ARBA00022722"/>
    </source>
</evidence>
<dbReference type="GO" id="GO:0005886">
    <property type="term" value="C:plasma membrane"/>
    <property type="evidence" value="ECO:0007669"/>
    <property type="project" value="UniProtKB-UniRule"/>
</dbReference>
<keyword evidence="3 5" id="KW-0378">Hydrolase</keyword>
<dbReference type="SUPFAM" id="SSF109604">
    <property type="entry name" value="HD-domain/PDEase-like"/>
    <property type="match status" value="1"/>
</dbReference>
<dbReference type="GO" id="GO:0003723">
    <property type="term" value="F:RNA binding"/>
    <property type="evidence" value="ECO:0007669"/>
    <property type="project" value="UniProtKB-UniRule"/>
</dbReference>
<evidence type="ECO:0000256" key="4">
    <source>
        <dbReference type="ARBA" id="ARBA00022884"/>
    </source>
</evidence>
<dbReference type="InterPro" id="IPR006674">
    <property type="entry name" value="HD_domain"/>
</dbReference>
<feature type="domain" description="HD" evidence="7">
    <location>
        <begin position="319"/>
        <end position="412"/>
    </location>
</feature>
<dbReference type="InterPro" id="IPR017705">
    <property type="entry name" value="Ribonuclease_Y"/>
</dbReference>
<keyword evidence="9" id="KW-1185">Reference proteome</keyword>
<keyword evidence="4 5" id="KW-0694">RNA-binding</keyword>
<dbReference type="RefSeq" id="WP_151966007.1">
    <property type="nucleotide sequence ID" value="NZ_AP019860.1"/>
</dbReference>
<feature type="coiled-coil region" evidence="6">
    <location>
        <begin position="68"/>
        <end position="137"/>
    </location>
</feature>
<reference evidence="8 9" key="1">
    <citation type="submission" date="2019-08" db="EMBL/GenBank/DDBJ databases">
        <title>Complete genome sequence of Candidatus Uab amorphum.</title>
        <authorList>
            <person name="Shiratori T."/>
            <person name="Suzuki S."/>
            <person name="Kakizawa Y."/>
            <person name="Ishida K."/>
        </authorList>
    </citation>
    <scope>NUCLEOTIDE SEQUENCE [LARGE SCALE GENOMIC DNA]</scope>
    <source>
        <strain evidence="8 9">SRT547</strain>
    </source>
</reference>
<comment type="similarity">
    <text evidence="5">Belongs to the RNase Y family.</text>
</comment>
<dbReference type="Gene3D" id="1.10.3210.10">
    <property type="entry name" value="Hypothetical protein af1432"/>
    <property type="match status" value="1"/>
</dbReference>
<dbReference type="OrthoDB" id="9803205at2"/>
<keyword evidence="6" id="KW-0175">Coiled coil</keyword>
<evidence type="ECO:0000256" key="6">
    <source>
        <dbReference type="SAM" id="Coils"/>
    </source>
</evidence>
<organism evidence="8 9">
    <name type="scientific">Uabimicrobium amorphum</name>
    <dbReference type="NCBI Taxonomy" id="2596890"/>
    <lineage>
        <taxon>Bacteria</taxon>
        <taxon>Pseudomonadati</taxon>
        <taxon>Planctomycetota</taxon>
        <taxon>Candidatus Uabimicrobiia</taxon>
        <taxon>Candidatus Uabimicrobiales</taxon>
        <taxon>Candidatus Uabimicrobiaceae</taxon>
        <taxon>Candidatus Uabimicrobium</taxon>
    </lineage>
</organism>
<comment type="function">
    <text evidence="5">Endoribonuclease that initiates mRNA decay.</text>
</comment>
<dbReference type="Proteomes" id="UP000326354">
    <property type="component" value="Chromosome"/>
</dbReference>
<evidence type="ECO:0000313" key="8">
    <source>
        <dbReference type="EMBL" id="BBM81738.1"/>
    </source>
</evidence>
<sequence length="502" mass="58327">MISLLFISTIIGYIFSWLLYKRQQKYSQQIKRKIEHICARKIANKRNISATKTESLASEYQHLKKIIVQKYEQNIQSLEEQITYQEVEVQNREEYLSLKEQLFFEKKARVQTNVDCYKNLYEKLEDIRREHKNKLLQTNDYDVATVKEDILNKVDKELRGEKELLLNRFADDITISSEEIAKRLLSSIVQRSVFGHWHDSYPNSVWLEKDEVLRFIESHQHTFTDKLGVTFHFKNNNVVINDSDGYCREIMRKLLLDIVEYDIQKIDDLDIEKKQQQYKQKTIHFVQQKCTELGMKHLPETLAWSMGKLRYRTSFGQNVLAHSFEVAMLSWRIAGELGLSQFLCQRGGFLHDIGKAVDHQESGGHSSLGEQMLRDENETNEVIEGVVEHHEDVSAQKPFAAVVNISDAISAARPGARRETFEKYMKKLQKIESLTKDIQGIEDAYAVSAGREIRVVVNSEIINDKDAEQIAKQLADSVGKEILYSGVVRVTVIREKTIEVYT</sequence>
<dbReference type="InterPro" id="IPR003607">
    <property type="entry name" value="HD/PDEase_dom"/>
</dbReference>
<dbReference type="CDD" id="cd00077">
    <property type="entry name" value="HDc"/>
    <property type="match status" value="1"/>
</dbReference>
<protein>
    <recommendedName>
        <fullName evidence="5">Ribonuclease Y</fullName>
        <shortName evidence="5">RNase Y</shortName>
        <ecNumber evidence="5">3.1.-.-</ecNumber>
    </recommendedName>
</protein>
<dbReference type="GO" id="GO:0004521">
    <property type="term" value="F:RNA endonuclease activity"/>
    <property type="evidence" value="ECO:0007669"/>
    <property type="project" value="UniProtKB-UniRule"/>
</dbReference>
<dbReference type="EC" id="3.1.-.-" evidence="5"/>
<keyword evidence="2 5" id="KW-0255">Endonuclease</keyword>
<evidence type="ECO:0000259" key="7">
    <source>
        <dbReference type="PROSITE" id="PS51831"/>
    </source>
</evidence>
<name>A0A5S9IH73_UABAM</name>
<dbReference type="Pfam" id="PF01966">
    <property type="entry name" value="HD"/>
    <property type="match status" value="1"/>
</dbReference>
<dbReference type="KEGG" id="uam:UABAM_00077"/>
<gene>
    <name evidence="5" type="primary">rny</name>
    <name evidence="8" type="ORF">UABAM_00077</name>
</gene>
<evidence type="ECO:0000256" key="5">
    <source>
        <dbReference type="HAMAP-Rule" id="MF_00335"/>
    </source>
</evidence>
<evidence type="ECO:0000256" key="2">
    <source>
        <dbReference type="ARBA" id="ARBA00022759"/>
    </source>
</evidence>
<keyword evidence="1 5" id="KW-0540">Nuclease</keyword>
<evidence type="ECO:0000313" key="9">
    <source>
        <dbReference type="Proteomes" id="UP000326354"/>
    </source>
</evidence>
<accession>A0A5S9IH73</accession>
<proteinExistence type="inferred from homology"/>
<dbReference type="SMART" id="SM00471">
    <property type="entry name" value="HDc"/>
    <property type="match status" value="1"/>
</dbReference>
<dbReference type="NCBIfam" id="TIGR00277">
    <property type="entry name" value="HDIG"/>
    <property type="match status" value="1"/>
</dbReference>
<dbReference type="InterPro" id="IPR006675">
    <property type="entry name" value="HDIG_dom"/>
</dbReference>
<dbReference type="EMBL" id="AP019860">
    <property type="protein sequence ID" value="BBM81738.1"/>
    <property type="molecule type" value="Genomic_DNA"/>
</dbReference>